<feature type="non-terminal residue" evidence="1">
    <location>
        <position position="1"/>
    </location>
</feature>
<reference evidence="1" key="1">
    <citation type="submission" date="2021-06" db="EMBL/GenBank/DDBJ databases">
        <authorList>
            <person name="Kallberg Y."/>
            <person name="Tangrot J."/>
            <person name="Rosling A."/>
        </authorList>
    </citation>
    <scope>NUCLEOTIDE SEQUENCE</scope>
    <source>
        <strain evidence="1">CL356</strain>
    </source>
</reference>
<dbReference type="EMBL" id="CAJVPT010032927">
    <property type="protein sequence ID" value="CAG8703089.1"/>
    <property type="molecule type" value="Genomic_DNA"/>
</dbReference>
<evidence type="ECO:0000313" key="2">
    <source>
        <dbReference type="Proteomes" id="UP000789525"/>
    </source>
</evidence>
<comment type="caution">
    <text evidence="1">The sequence shown here is derived from an EMBL/GenBank/DDBJ whole genome shotgun (WGS) entry which is preliminary data.</text>
</comment>
<organism evidence="1 2">
    <name type="scientific">Acaulospora colombiana</name>
    <dbReference type="NCBI Taxonomy" id="27376"/>
    <lineage>
        <taxon>Eukaryota</taxon>
        <taxon>Fungi</taxon>
        <taxon>Fungi incertae sedis</taxon>
        <taxon>Mucoromycota</taxon>
        <taxon>Glomeromycotina</taxon>
        <taxon>Glomeromycetes</taxon>
        <taxon>Diversisporales</taxon>
        <taxon>Acaulosporaceae</taxon>
        <taxon>Acaulospora</taxon>
    </lineage>
</organism>
<proteinExistence type="predicted"/>
<gene>
    <name evidence="1" type="ORF">ACOLOM_LOCUS10338</name>
</gene>
<sequence length="197" mass="22381">QEIESRKSSYHFSLRPVQPIQTVLVRQRASIKLAYDSGRLHVVLNLPAPLISDITSLDIEEAESDMEFSDRGSRSIPQTLSKSTHALLTDESGEESGRAGKRRLSEDEHESRYTRVQVNPQIGGSRRIINRFEKLDDPPFEYVMNSSEEEADNYDSNQPTSHVNKKRQLEVSSPRPGQLRRSSKRTYWASKAPPSAE</sequence>
<evidence type="ECO:0000313" key="1">
    <source>
        <dbReference type="EMBL" id="CAG8703089.1"/>
    </source>
</evidence>
<name>A0ACA9PCR1_9GLOM</name>
<keyword evidence="2" id="KW-1185">Reference proteome</keyword>
<protein>
    <submittedName>
        <fullName evidence="1">10677_t:CDS:1</fullName>
    </submittedName>
</protein>
<accession>A0ACA9PCR1</accession>
<dbReference type="Proteomes" id="UP000789525">
    <property type="component" value="Unassembled WGS sequence"/>
</dbReference>